<dbReference type="EnsemblProtists" id="EOD08336">
    <property type="protein sequence ID" value="EOD08336"/>
    <property type="gene ID" value="EMIHUDRAFT_106053"/>
</dbReference>
<feature type="compositionally biased region" description="Basic and acidic residues" evidence="1">
    <location>
        <begin position="26"/>
        <end position="40"/>
    </location>
</feature>
<evidence type="ECO:0000256" key="1">
    <source>
        <dbReference type="SAM" id="MobiDB-lite"/>
    </source>
</evidence>
<organism evidence="2 3">
    <name type="scientific">Emiliania huxleyi (strain CCMP1516)</name>
    <dbReference type="NCBI Taxonomy" id="280463"/>
    <lineage>
        <taxon>Eukaryota</taxon>
        <taxon>Haptista</taxon>
        <taxon>Haptophyta</taxon>
        <taxon>Prymnesiophyceae</taxon>
        <taxon>Isochrysidales</taxon>
        <taxon>Noelaerhabdaceae</taxon>
        <taxon>Emiliania</taxon>
    </lineage>
</organism>
<reference evidence="3" key="1">
    <citation type="journal article" date="2013" name="Nature">
        <title>Pan genome of the phytoplankton Emiliania underpins its global distribution.</title>
        <authorList>
            <person name="Read B.A."/>
            <person name="Kegel J."/>
            <person name="Klute M.J."/>
            <person name="Kuo A."/>
            <person name="Lefebvre S.C."/>
            <person name="Maumus F."/>
            <person name="Mayer C."/>
            <person name="Miller J."/>
            <person name="Monier A."/>
            <person name="Salamov A."/>
            <person name="Young J."/>
            <person name="Aguilar M."/>
            <person name="Claverie J.M."/>
            <person name="Frickenhaus S."/>
            <person name="Gonzalez K."/>
            <person name="Herman E.K."/>
            <person name="Lin Y.C."/>
            <person name="Napier J."/>
            <person name="Ogata H."/>
            <person name="Sarno A.F."/>
            <person name="Shmutz J."/>
            <person name="Schroeder D."/>
            <person name="de Vargas C."/>
            <person name="Verret F."/>
            <person name="von Dassow P."/>
            <person name="Valentin K."/>
            <person name="Van de Peer Y."/>
            <person name="Wheeler G."/>
            <person name="Dacks J.B."/>
            <person name="Delwiche C.F."/>
            <person name="Dyhrman S.T."/>
            <person name="Glockner G."/>
            <person name="John U."/>
            <person name="Richards T."/>
            <person name="Worden A.Z."/>
            <person name="Zhang X."/>
            <person name="Grigoriev I.V."/>
            <person name="Allen A.E."/>
            <person name="Bidle K."/>
            <person name="Borodovsky M."/>
            <person name="Bowler C."/>
            <person name="Brownlee C."/>
            <person name="Cock J.M."/>
            <person name="Elias M."/>
            <person name="Gladyshev V.N."/>
            <person name="Groth M."/>
            <person name="Guda C."/>
            <person name="Hadaegh A."/>
            <person name="Iglesias-Rodriguez M.D."/>
            <person name="Jenkins J."/>
            <person name="Jones B.M."/>
            <person name="Lawson T."/>
            <person name="Leese F."/>
            <person name="Lindquist E."/>
            <person name="Lobanov A."/>
            <person name="Lomsadze A."/>
            <person name="Malik S.B."/>
            <person name="Marsh M.E."/>
            <person name="Mackinder L."/>
            <person name="Mock T."/>
            <person name="Mueller-Roeber B."/>
            <person name="Pagarete A."/>
            <person name="Parker M."/>
            <person name="Probert I."/>
            <person name="Quesneville H."/>
            <person name="Raines C."/>
            <person name="Rensing S.A."/>
            <person name="Riano-Pachon D.M."/>
            <person name="Richier S."/>
            <person name="Rokitta S."/>
            <person name="Shiraiwa Y."/>
            <person name="Soanes D.M."/>
            <person name="van der Giezen M."/>
            <person name="Wahlund T.M."/>
            <person name="Williams B."/>
            <person name="Wilson W."/>
            <person name="Wolfe G."/>
            <person name="Wurch L.L."/>
        </authorList>
    </citation>
    <scope>NUCLEOTIDE SEQUENCE</scope>
</reference>
<evidence type="ECO:0000313" key="3">
    <source>
        <dbReference type="Proteomes" id="UP000013827"/>
    </source>
</evidence>
<feature type="region of interest" description="Disordered" evidence="1">
    <location>
        <begin position="1"/>
        <end position="46"/>
    </location>
</feature>
<dbReference type="AlphaFoldDB" id="A0A0D3IAQ1"/>
<accession>A0A0D3IAQ1</accession>
<sequence>MTNPLTWVGRGASLLASGRAAQRASRGVDRTSQRDGREGRGAATREAWPVPVLSTVAAPAGADVEQLYRPALPPSRASLREAGRRRAELKQAEAEAPAAMKRRREEECVEREAELLAPLAAADAPRGKRRRSVLAAAVMHEAIPDGQAAVHEAKPVGAHGAKKCREVIQRWREFEAAMTEGDEVTRSNWRAGMSAGYPSTQLTLKFIKWLLVTRIYQSHSTRRDGREMIGRSANQVGQMATWMRKHVWPALFSSAGFPTGSAALAYWRPILQHLESLVGGGGGGAQQLAGVAMAAAQAVQTEAGADASTVELAGDAASRAAQLGVRAATASSTTREHLNQTGEYLLQDALLSEPFEVNESFVLNAYLGFARQMGCRPGMAVKYSRAPCLQESLRRLPWCTCVSATVLGVGLSLY</sequence>
<name>A0A0D3IAQ1_EMIH1</name>
<evidence type="ECO:0000313" key="2">
    <source>
        <dbReference type="EnsemblProtists" id="EOD08336"/>
    </source>
</evidence>
<feature type="compositionally biased region" description="Low complexity" evidence="1">
    <location>
        <begin position="9"/>
        <end position="25"/>
    </location>
</feature>
<proteinExistence type="predicted"/>
<reference evidence="2" key="2">
    <citation type="submission" date="2024-10" db="UniProtKB">
        <authorList>
            <consortium name="EnsemblProtists"/>
        </authorList>
    </citation>
    <scope>IDENTIFICATION</scope>
</reference>
<dbReference type="RefSeq" id="XP_005760765.1">
    <property type="nucleotide sequence ID" value="XM_005760708.1"/>
</dbReference>
<dbReference type="PaxDb" id="2903-EOD08336"/>
<keyword evidence="3" id="KW-1185">Reference proteome</keyword>
<dbReference type="KEGG" id="ehx:EMIHUDRAFT_106053"/>
<dbReference type="Proteomes" id="UP000013827">
    <property type="component" value="Unassembled WGS sequence"/>
</dbReference>
<dbReference type="HOGENOM" id="CLU_034424_0_0_1"/>
<protein>
    <submittedName>
        <fullName evidence="2">Uncharacterized protein</fullName>
    </submittedName>
</protein>
<dbReference type="GeneID" id="17254538"/>